<dbReference type="EMBL" id="CP001670">
    <property type="protein sequence ID" value="AFZ80947.1"/>
    <property type="molecule type" value="Genomic_DNA"/>
</dbReference>
<sequence>MTTMSSFYEPLGKSLSKLKNNIANTFKRYSNMREDVHVEEENTPSDLGNSRPLSLSQLNSTNDEIVAKEVSKVAEVRGVHSGDAEEELKNEYIKKVGKDFTQVGLKTYIEAVKDAKRFRERCFYTLSRRPYADYESQETPTSAPEPEAHTDYTRELDKSAYNTPLKVSRRTALDTPSKESILREMLGEQVSVQKEADEVMSYDEKLRVLQRIGIGDDYIANKVCSRYTPSREPKFGKLKPLTAFSMYARQSNMEENISQEFKAAELDTPIRIFTPTRTNEESSSVFKQISSTLDKSRSTSDSGNLLFLPIST</sequence>
<proteinExistence type="predicted"/>
<dbReference type="GeneID" id="15806287"/>
<gene>
    <name evidence="1" type="ORF">BEWA_003550</name>
</gene>
<keyword evidence="2" id="KW-1185">Reference proteome</keyword>
<evidence type="ECO:0000313" key="1">
    <source>
        <dbReference type="EMBL" id="AFZ80947.1"/>
    </source>
</evidence>
<dbReference type="AlphaFoldDB" id="L0AZE0"/>
<protein>
    <submittedName>
        <fullName evidence="1">Uncharacterized protein</fullName>
    </submittedName>
</protein>
<accession>L0AZE0</accession>
<organism evidence="1 2">
    <name type="scientific">Theileria equi strain WA</name>
    <dbReference type="NCBI Taxonomy" id="1537102"/>
    <lineage>
        <taxon>Eukaryota</taxon>
        <taxon>Sar</taxon>
        <taxon>Alveolata</taxon>
        <taxon>Apicomplexa</taxon>
        <taxon>Aconoidasida</taxon>
        <taxon>Piroplasmida</taxon>
        <taxon>Theileriidae</taxon>
        <taxon>Theileria</taxon>
    </lineage>
</organism>
<dbReference type="RefSeq" id="XP_004830613.1">
    <property type="nucleotide sequence ID" value="XM_004830556.1"/>
</dbReference>
<dbReference type="OrthoDB" id="364816at2759"/>
<dbReference type="Proteomes" id="UP000031512">
    <property type="component" value="Chromosome 3"/>
</dbReference>
<name>L0AZE0_THEEQ</name>
<reference evidence="1 2" key="1">
    <citation type="journal article" date="2012" name="BMC Genomics">
        <title>Comparative genomic analysis and phylogenetic position of Theileria equi.</title>
        <authorList>
            <person name="Kappmeyer L.S."/>
            <person name="Thiagarajan M."/>
            <person name="Herndon D.R."/>
            <person name="Ramsay J.D."/>
            <person name="Caler E."/>
            <person name="Djikeng A."/>
            <person name="Gillespie J.J."/>
            <person name="Lau A.O."/>
            <person name="Roalson E.H."/>
            <person name="Silva J.C."/>
            <person name="Silva M.G."/>
            <person name="Suarez C.E."/>
            <person name="Ueti M.W."/>
            <person name="Nene V.M."/>
            <person name="Mealey R.H."/>
            <person name="Knowles D.P."/>
            <person name="Brayton K.A."/>
        </authorList>
    </citation>
    <scope>NUCLEOTIDE SEQUENCE [LARGE SCALE GENOMIC DNA]</scope>
    <source>
        <strain evidence="1 2">WA</strain>
    </source>
</reference>
<dbReference type="VEuPathDB" id="PiroplasmaDB:BEWA_003550"/>
<dbReference type="eggNOG" id="ENOG502QXPF">
    <property type="taxonomic scope" value="Eukaryota"/>
</dbReference>
<dbReference type="KEGG" id="beq:BEWA_003550"/>
<evidence type="ECO:0000313" key="2">
    <source>
        <dbReference type="Proteomes" id="UP000031512"/>
    </source>
</evidence>